<accession>A0ABM8ZB19</accession>
<dbReference type="Proteomes" id="UP000789719">
    <property type="component" value="Unassembled WGS sequence"/>
</dbReference>
<protein>
    <submittedName>
        <fullName evidence="1">Uncharacterized protein</fullName>
    </submittedName>
</protein>
<gene>
    <name evidence="1" type="ORF">WGH24286_00858</name>
</gene>
<proteinExistence type="predicted"/>
<evidence type="ECO:0000313" key="1">
    <source>
        <dbReference type="EMBL" id="CAH0418440.1"/>
    </source>
</evidence>
<reference evidence="1 2" key="1">
    <citation type="submission" date="2021-11" db="EMBL/GenBank/DDBJ databases">
        <authorList>
            <person name="Depoorter E."/>
        </authorList>
    </citation>
    <scope>NUCLEOTIDE SEQUENCE [LARGE SCALE GENOMIC DNA]</scope>
    <source>
        <strain evidence="1 2">LMG 24286</strain>
    </source>
</reference>
<name>A0ABM8ZB19_9LACO</name>
<evidence type="ECO:0000313" key="2">
    <source>
        <dbReference type="Proteomes" id="UP000789719"/>
    </source>
</evidence>
<organism evidence="1 2">
    <name type="scientific">Periweissella ghanensis</name>
    <dbReference type="NCBI Taxonomy" id="467997"/>
    <lineage>
        <taxon>Bacteria</taxon>
        <taxon>Bacillati</taxon>
        <taxon>Bacillota</taxon>
        <taxon>Bacilli</taxon>
        <taxon>Lactobacillales</taxon>
        <taxon>Lactobacillaceae</taxon>
        <taxon>Periweissella</taxon>
    </lineage>
</organism>
<comment type="caution">
    <text evidence="1">The sequence shown here is derived from an EMBL/GenBank/DDBJ whole genome shotgun (WGS) entry which is preliminary data.</text>
</comment>
<keyword evidence="2" id="KW-1185">Reference proteome</keyword>
<dbReference type="EMBL" id="CAKKNT010000009">
    <property type="protein sequence ID" value="CAH0418440.1"/>
    <property type="molecule type" value="Genomic_DNA"/>
</dbReference>
<sequence length="172" mass="19254">MLVIHSSKLLGTHVKVPKDLQIPAETPNLINWHADFFMLNGSFYYILVNDANPDETIALFSPTPLHYSQLAQSAAERIARFYAQTQNKMAFDNFQASAKEIIILPDTNKQNFVLVEEKIKALKKQLKAQAKANPVPLQSAASGRVTPNVDKHARKFYGGLMTHAVHKNTKGR</sequence>
<dbReference type="RefSeq" id="WP_230098531.1">
    <property type="nucleotide sequence ID" value="NZ_CAKKNT010000009.1"/>
</dbReference>